<protein>
    <submittedName>
        <fullName evidence="1">ABC transporter ATP-binding protein</fullName>
    </submittedName>
</protein>
<dbReference type="EMBL" id="JAENHL010000007">
    <property type="protein sequence ID" value="MBK1868395.1"/>
    <property type="molecule type" value="Genomic_DNA"/>
</dbReference>
<sequence length="503" mass="52892">MADDTPLLTLTGITKRFGEVVANRDVDFALRPGEVVGLLGENGAGKTTLMNIAFGLYRPDAGTIAVAGRPAVIGSTADAIALGIGMVHQHTHVVARHSVLENLMAGLAGRYGLIDHTAALARLAEIAAAYGLGLDPDRLVGDLAIGEKQRLDIIRALFRKARVLILDEPTSVLTPQETEGLFSAIKALKTDGVGVVYISHKLNEVRAITDRVVVMRRGAVVADAVNDGTLTNAGLAVLMCGHEPERITRTPHQTGAARLELAGLRLGRGTRPIDLKVQGGEIVGIAGVSGNGQVRFAEAIAGVTSPAAGTIRIDGKAVNAASPRRMQEAGLAYIPEDRLGAGLVGTLPVSDNMVLSRFGASPFAHFGWLDRKAMAAFAERQITDYDIRPPDAKLPIGLLSGGNQQKAIVARELALKPKVLIIAQPTRGLDVTAIAFVHRELMRLRAEGCAILLISDDLDEIFQLSDRIAVMYESAIVCAMAVEQATVAGIGLAMNGGAVEAPA</sequence>
<accession>A0ACC5R703</accession>
<reference evidence="1" key="1">
    <citation type="submission" date="2021-01" db="EMBL/GenBank/DDBJ databases">
        <authorList>
            <person name="Sun Q."/>
        </authorList>
    </citation>
    <scope>NUCLEOTIDE SEQUENCE</scope>
    <source>
        <strain evidence="1">YIM B02566</strain>
    </source>
</reference>
<keyword evidence="1" id="KW-0547">Nucleotide-binding</keyword>
<name>A0ACC5R703_9HYPH</name>
<keyword evidence="2" id="KW-1185">Reference proteome</keyword>
<keyword evidence="1" id="KW-0067">ATP-binding</keyword>
<organism evidence="1 2">
    <name type="scientific">Taklimakanibacter albus</name>
    <dbReference type="NCBI Taxonomy" id="2800327"/>
    <lineage>
        <taxon>Bacteria</taxon>
        <taxon>Pseudomonadati</taxon>
        <taxon>Pseudomonadota</taxon>
        <taxon>Alphaproteobacteria</taxon>
        <taxon>Hyphomicrobiales</taxon>
        <taxon>Aestuariivirgaceae</taxon>
        <taxon>Taklimakanibacter</taxon>
    </lineage>
</organism>
<proteinExistence type="predicted"/>
<dbReference type="Proteomes" id="UP000616151">
    <property type="component" value="Unassembled WGS sequence"/>
</dbReference>
<gene>
    <name evidence="1" type="ORF">JHL16_18725</name>
</gene>
<evidence type="ECO:0000313" key="2">
    <source>
        <dbReference type="Proteomes" id="UP000616151"/>
    </source>
</evidence>
<evidence type="ECO:0000313" key="1">
    <source>
        <dbReference type="EMBL" id="MBK1868395.1"/>
    </source>
</evidence>
<comment type="caution">
    <text evidence="1">The sequence shown here is derived from an EMBL/GenBank/DDBJ whole genome shotgun (WGS) entry which is preliminary data.</text>
</comment>